<protein>
    <submittedName>
        <fullName evidence="2">Uncharacterized protein</fullName>
    </submittedName>
</protein>
<feature type="region of interest" description="Disordered" evidence="1">
    <location>
        <begin position="339"/>
        <end position="409"/>
    </location>
</feature>
<organism evidence="2 3">
    <name type="scientific">Prymnesium parvum</name>
    <name type="common">Toxic golden alga</name>
    <dbReference type="NCBI Taxonomy" id="97485"/>
    <lineage>
        <taxon>Eukaryota</taxon>
        <taxon>Haptista</taxon>
        <taxon>Haptophyta</taxon>
        <taxon>Prymnesiophyceae</taxon>
        <taxon>Prymnesiales</taxon>
        <taxon>Prymnesiaceae</taxon>
        <taxon>Prymnesium</taxon>
    </lineage>
</organism>
<evidence type="ECO:0000256" key="1">
    <source>
        <dbReference type="SAM" id="MobiDB-lite"/>
    </source>
</evidence>
<dbReference type="AlphaFoldDB" id="A0AB34K535"/>
<feature type="compositionally biased region" description="Acidic residues" evidence="1">
    <location>
        <begin position="366"/>
        <end position="394"/>
    </location>
</feature>
<name>A0AB34K535_PRYPA</name>
<sequence>MVAFSSAAVKELLSELYEPETRTKLVAEYVAALGAAKMLTPERIEELAALSTIDGFKLKKQELQEIAAPYIAKAYAAEGRRELVAEATDLASEKVIKPVAEYTSGKVAAVKEATKGYASDKLEAAKGLANERVLQPTNVFAEPYINKSMEIAAPYIAKIESKRAEIVASKRYEKAVAALKQAREHPLAMASDLKSKAIDLLKYDNVSSYRAYIQSEEFQSDTVRLIKVDLPAIATDAASRGIEHVRAGATTVAKEIENKRDQIKVAWERGYSTARKIELTDLKDKMKSLLAELQTEAAGGYQEAKTAGFSFQDALARIKKMVGAIDTILITPLLSENDQDVPNAEEKDKSEDPELISTGNAVVPADELDGEQVVPDAEEVDEADDGEREVDVEDKENTTEDMRNAVEVD</sequence>
<reference evidence="2 3" key="1">
    <citation type="journal article" date="2024" name="Science">
        <title>Giant polyketide synthase enzymes in the biosynthesis of giant marine polyether toxins.</title>
        <authorList>
            <person name="Fallon T.R."/>
            <person name="Shende V.V."/>
            <person name="Wierzbicki I.H."/>
            <person name="Pendleton A.L."/>
            <person name="Watervoot N.F."/>
            <person name="Auber R.P."/>
            <person name="Gonzalez D.J."/>
            <person name="Wisecaver J.H."/>
            <person name="Moore B.S."/>
        </authorList>
    </citation>
    <scope>NUCLEOTIDE SEQUENCE [LARGE SCALE GENOMIC DNA]</scope>
    <source>
        <strain evidence="2 3">12B1</strain>
    </source>
</reference>
<accession>A0AB34K535</accession>
<keyword evidence="3" id="KW-1185">Reference proteome</keyword>
<dbReference type="Proteomes" id="UP001515480">
    <property type="component" value="Unassembled WGS sequence"/>
</dbReference>
<proteinExistence type="predicted"/>
<evidence type="ECO:0000313" key="3">
    <source>
        <dbReference type="Proteomes" id="UP001515480"/>
    </source>
</evidence>
<gene>
    <name evidence="2" type="ORF">AB1Y20_009711</name>
</gene>
<comment type="caution">
    <text evidence="2">The sequence shown here is derived from an EMBL/GenBank/DDBJ whole genome shotgun (WGS) entry which is preliminary data.</text>
</comment>
<evidence type="ECO:0000313" key="2">
    <source>
        <dbReference type="EMBL" id="KAL1528358.1"/>
    </source>
</evidence>
<dbReference type="EMBL" id="JBGBPQ010000002">
    <property type="protein sequence ID" value="KAL1528358.1"/>
    <property type="molecule type" value="Genomic_DNA"/>
</dbReference>
<feature type="compositionally biased region" description="Basic and acidic residues" evidence="1">
    <location>
        <begin position="395"/>
        <end position="409"/>
    </location>
</feature>